<organism evidence="1 2">
    <name type="scientific">Halodesulfovibrio marinisediminis DSM 17456</name>
    <dbReference type="NCBI Taxonomy" id="1121457"/>
    <lineage>
        <taxon>Bacteria</taxon>
        <taxon>Pseudomonadati</taxon>
        <taxon>Thermodesulfobacteriota</taxon>
        <taxon>Desulfovibrionia</taxon>
        <taxon>Desulfovibrionales</taxon>
        <taxon>Desulfovibrionaceae</taxon>
        <taxon>Halodesulfovibrio</taxon>
    </lineage>
</organism>
<protein>
    <submittedName>
        <fullName evidence="1">Replicase family protein</fullName>
    </submittedName>
</protein>
<dbReference type="RefSeq" id="WP_074216228.1">
    <property type="nucleotide sequence ID" value="NZ_FSRG01000004.1"/>
</dbReference>
<dbReference type="STRING" id="1121457.SAMN02745161_1411"/>
<keyword evidence="2" id="KW-1185">Reference proteome</keyword>
<accession>A0A1N6FNF0</accession>
<dbReference type="Pfam" id="PF03090">
    <property type="entry name" value="Replicase"/>
    <property type="match status" value="1"/>
</dbReference>
<dbReference type="InterPro" id="IPR004322">
    <property type="entry name" value="Plasmid_replicase_bac"/>
</dbReference>
<dbReference type="Gene3D" id="1.10.340.50">
    <property type="match status" value="1"/>
</dbReference>
<gene>
    <name evidence="1" type="ORF">SAMN02745161_1411</name>
</gene>
<sequence>MHNVTMCSPPKERFIEHLEERLYYGVGKQLDRYGDKVEALQRGNYVQLSRREHAYLGVDLDYQGAATRWEEVNLPEPTLILINPETGHANVFWELKVPVLKACRMNNNNVRGKPVKWFKAIQKGFTKVLDGDFGYTSASIKNPFSSNWIVIWRDKQYSLEELAEYSPEESTCGYFMRDEDVDFAGRNDELFYVIRKKAYQLVFKLDSDLFDARVEEEAHAYNEQTIPVNWPDRGPLPRSEVQGVARGIIRWVHQHKYDTGFKQRAKNHGVMKLPKIDKSLPEDVKEIATMCRQARGAAYTHQTRKMNTEQKIINAIDSLCSEQMPITKKAISTLSGVSVRNLNNYKYLYKSYINSN</sequence>
<dbReference type="Proteomes" id="UP000184694">
    <property type="component" value="Unassembled WGS sequence"/>
</dbReference>
<dbReference type="AlphaFoldDB" id="A0A1N6FNF0"/>
<name>A0A1N6FNF0_9BACT</name>
<proteinExistence type="predicted"/>
<dbReference type="EMBL" id="FSRG01000004">
    <property type="protein sequence ID" value="SIN96796.1"/>
    <property type="molecule type" value="Genomic_DNA"/>
</dbReference>
<evidence type="ECO:0000313" key="2">
    <source>
        <dbReference type="Proteomes" id="UP000184694"/>
    </source>
</evidence>
<reference evidence="2" key="1">
    <citation type="submission" date="2016-11" db="EMBL/GenBank/DDBJ databases">
        <authorList>
            <person name="Varghese N."/>
            <person name="Submissions S."/>
        </authorList>
    </citation>
    <scope>NUCLEOTIDE SEQUENCE [LARGE SCALE GENOMIC DNA]</scope>
    <source>
        <strain evidence="2">DSM 17456</strain>
    </source>
</reference>
<dbReference type="OrthoDB" id="5445431at2"/>
<evidence type="ECO:0000313" key="1">
    <source>
        <dbReference type="EMBL" id="SIN96796.1"/>
    </source>
</evidence>